<feature type="transmembrane region" description="Helical" evidence="7">
    <location>
        <begin position="525"/>
        <end position="542"/>
    </location>
</feature>
<proteinExistence type="inferred from homology"/>
<evidence type="ECO:0000256" key="2">
    <source>
        <dbReference type="ARBA" id="ARBA00022475"/>
    </source>
</evidence>
<feature type="transmembrane region" description="Helical" evidence="7">
    <location>
        <begin position="447"/>
        <end position="465"/>
    </location>
</feature>
<evidence type="ECO:0000313" key="11">
    <source>
        <dbReference type="Proteomes" id="UP000305848"/>
    </source>
</evidence>
<comment type="similarity">
    <text evidence="6">Belongs to the YccS/YhfK family.</text>
</comment>
<feature type="transmembrane region" description="Helical" evidence="7">
    <location>
        <begin position="32"/>
        <end position="53"/>
    </location>
</feature>
<evidence type="ECO:0000256" key="4">
    <source>
        <dbReference type="ARBA" id="ARBA00022989"/>
    </source>
</evidence>
<evidence type="ECO:0000256" key="6">
    <source>
        <dbReference type="ARBA" id="ARBA00043993"/>
    </source>
</evidence>
<feature type="domain" description="Integral membrane protein YccS N-terminal" evidence="8">
    <location>
        <begin position="73"/>
        <end position="346"/>
    </location>
</feature>
<dbReference type="Pfam" id="PF12805">
    <property type="entry name" value="FUSC-like"/>
    <property type="match status" value="1"/>
</dbReference>
<feature type="transmembrane region" description="Helical" evidence="7">
    <location>
        <begin position="471"/>
        <end position="488"/>
    </location>
</feature>
<evidence type="ECO:0000256" key="1">
    <source>
        <dbReference type="ARBA" id="ARBA00004651"/>
    </source>
</evidence>
<dbReference type="EMBL" id="SZQL01000012">
    <property type="protein sequence ID" value="TKK67229.1"/>
    <property type="molecule type" value="Genomic_DNA"/>
</dbReference>
<dbReference type="InterPro" id="IPR049453">
    <property type="entry name" value="Memb_transporter_dom"/>
</dbReference>
<name>A0A4U3KZA8_9BACT</name>
<keyword evidence="2" id="KW-1003">Cell membrane</keyword>
<feature type="transmembrane region" description="Helical" evidence="7">
    <location>
        <begin position="495"/>
        <end position="513"/>
    </location>
</feature>
<keyword evidence="4 7" id="KW-1133">Transmembrane helix</keyword>
<evidence type="ECO:0000259" key="8">
    <source>
        <dbReference type="Pfam" id="PF12805"/>
    </source>
</evidence>
<feature type="domain" description="Integral membrane bound transporter" evidence="9">
    <location>
        <begin position="410"/>
        <end position="534"/>
    </location>
</feature>
<keyword evidence="5 7" id="KW-0472">Membrane</keyword>
<feature type="transmembrane region" description="Helical" evidence="7">
    <location>
        <begin position="400"/>
        <end position="417"/>
    </location>
</feature>
<dbReference type="OrthoDB" id="8670769at2"/>
<evidence type="ECO:0000256" key="3">
    <source>
        <dbReference type="ARBA" id="ARBA00022692"/>
    </source>
</evidence>
<dbReference type="Pfam" id="PF13515">
    <property type="entry name" value="FUSC_2"/>
    <property type="match status" value="1"/>
</dbReference>
<dbReference type="PANTHER" id="PTHR30509">
    <property type="entry name" value="P-HYDROXYBENZOIC ACID EFFLUX PUMP SUBUNIT-RELATED"/>
    <property type="match status" value="1"/>
</dbReference>
<feature type="transmembrane region" description="Helical" evidence="7">
    <location>
        <begin position="65"/>
        <end position="83"/>
    </location>
</feature>
<dbReference type="GO" id="GO:0005886">
    <property type="term" value="C:plasma membrane"/>
    <property type="evidence" value="ECO:0007669"/>
    <property type="project" value="UniProtKB-SubCell"/>
</dbReference>
<reference evidence="10 11" key="1">
    <citation type="submission" date="2019-05" db="EMBL/GenBank/DDBJ databases">
        <title>Panacibacter sp. strain 17mud1-8 Genome sequencing and assembly.</title>
        <authorList>
            <person name="Chhetri G."/>
        </authorList>
    </citation>
    <scope>NUCLEOTIDE SEQUENCE [LARGE SCALE GENOMIC DNA]</scope>
    <source>
        <strain evidence="10 11">17mud1-8</strain>
    </source>
</reference>
<organism evidence="10 11">
    <name type="scientific">Ilyomonas limi</name>
    <dbReference type="NCBI Taxonomy" id="2575867"/>
    <lineage>
        <taxon>Bacteria</taxon>
        <taxon>Pseudomonadati</taxon>
        <taxon>Bacteroidota</taxon>
        <taxon>Chitinophagia</taxon>
        <taxon>Chitinophagales</taxon>
        <taxon>Chitinophagaceae</taxon>
        <taxon>Ilyomonas</taxon>
    </lineage>
</organism>
<evidence type="ECO:0000259" key="9">
    <source>
        <dbReference type="Pfam" id="PF13515"/>
    </source>
</evidence>
<evidence type="ECO:0000313" key="10">
    <source>
        <dbReference type="EMBL" id="TKK67229.1"/>
    </source>
</evidence>
<dbReference type="AlphaFoldDB" id="A0A4U3KZA8"/>
<feature type="transmembrane region" description="Helical" evidence="7">
    <location>
        <begin position="89"/>
        <end position="109"/>
    </location>
</feature>
<dbReference type="Proteomes" id="UP000305848">
    <property type="component" value="Unassembled WGS sequence"/>
</dbReference>
<comment type="caution">
    <text evidence="10">The sequence shown here is derived from an EMBL/GenBank/DDBJ whole genome shotgun (WGS) entry which is preliminary data.</text>
</comment>
<keyword evidence="11" id="KW-1185">Reference proteome</keyword>
<evidence type="ECO:0000256" key="7">
    <source>
        <dbReference type="SAM" id="Phobius"/>
    </source>
</evidence>
<dbReference type="PANTHER" id="PTHR30509:SF8">
    <property type="entry name" value="INNER MEMBRANE PROTEIN YCCS"/>
    <property type="match status" value="1"/>
</dbReference>
<sequence length="741" mass="84145">MEATNKIRNFLSSQNLYTGIRMTAAALIPSLILYHYNLLGAMIILPLGAMFTGLTDSPGPVRHRINGLVTGMLVNFAVIIISGSLHANVWLVTPAIVFFGMLLSLIAVYGSRASSIGLVALIVFIFNIDGHLAGHMNVLKEALLFTAGGVWYTILSLLLHTLRPYKMIQQLVGNHIIELANYLEVKAKFYEDNPDYAELQNLLMQSQITIRQEQEELREILYKTRRIVAETSVRGRVLMSIFLDSIDLLERIMTSQYDYAVLHKKFEKDGILETIAAQLQILAADLHDIGLALQRGMPSQNSIDLDALQRKTMDAFIVLRKENINTKTIEDFIALRQIIYSLQDITERIKRLHRSTRYDKMISREYRNDVELEKFTSHTEMDPKLLLNNLTLKSSNFRHAVRLTVALLVGYFISLFYPLGHSYWILLTIAVIIKPAYSITRQRNLQRVAGTLAGAAVGFLIIYLIKDTTALFILLIITMVLAYSLLRINYFISSAFITLYLLISLGFLGPSGFHQALSDRVADTIIGSVIAFIMAAWVLPVWEHEQIDRLIKEALEANRKYFNVVACMFTGEQVNVTFYKLYRKNAFVALANLSDTFQRMLSEPKNKQVKMEHYHQFVATNHTLTSYIASLSYYAQRNAHKYASDEFVPIIKQINKQFQIAAEALEHHQTVAASQIKPAIPVSKKVNELLVLRRHEVASGRAELETTVRKTLSDLKTIYDQFEMISMVVVDEVRILEKLAA</sequence>
<evidence type="ECO:0000256" key="5">
    <source>
        <dbReference type="ARBA" id="ARBA00023136"/>
    </source>
</evidence>
<dbReference type="InterPro" id="IPR032692">
    <property type="entry name" value="YccS_N"/>
</dbReference>
<protein>
    <submittedName>
        <fullName evidence="10">FUSC family protein</fullName>
    </submittedName>
</protein>
<dbReference type="RefSeq" id="WP_137262659.1">
    <property type="nucleotide sequence ID" value="NZ_SZQL01000012.1"/>
</dbReference>
<feature type="transmembrane region" description="Helical" evidence="7">
    <location>
        <begin position="116"/>
        <end position="136"/>
    </location>
</feature>
<keyword evidence="3 7" id="KW-0812">Transmembrane</keyword>
<feature type="transmembrane region" description="Helical" evidence="7">
    <location>
        <begin position="142"/>
        <end position="162"/>
    </location>
</feature>
<gene>
    <name evidence="10" type="ORF">FC093_15205</name>
</gene>
<accession>A0A4U3KZA8</accession>
<comment type="subcellular location">
    <subcellularLocation>
        <location evidence="1">Cell membrane</location>
        <topology evidence="1">Multi-pass membrane protein</topology>
    </subcellularLocation>
</comment>